<proteinExistence type="predicted"/>
<evidence type="ECO:0008006" key="4">
    <source>
        <dbReference type="Google" id="ProtNLM"/>
    </source>
</evidence>
<feature type="compositionally biased region" description="Low complexity" evidence="1">
    <location>
        <begin position="32"/>
        <end position="41"/>
    </location>
</feature>
<sequence>MTTPPSTPQYSLRPVQTRSQPPSTLPSPPTTPSSGTMNPMSPVRPAISLHQPTSKKGSSKHNKIFRRVRAVFRSFPIIAPACKIPVSLHGNRLHDGYLHGGIRMTGTLFGHRKARVNLAIQESPGSLPILLLELTIPTGKLLQDMGVGLVRIALECEKKPNDKTKIEDEPIWTLFCNGRKSGYAVKREPTDDDLNVMQILHVISMGAGVIPTGDGADQPADGELTYMRAFFERVAGSKDSETYYMLNPDGNNGPELSLFFALVGLKVGLYEPISFYSNTRGFKTPEPRLLCCPWGLSCGLSVEPFHSLSGGSWPGSFRVITAKSDQVCQFASDRAGISTLENVFLGRFSLSNELRHRPGVSAKLFVGSCGYCSQAVPGSGVESGEIRGGFLEFETGGMDEIIEESDAKEVDEGSGKEKAALELVNTIKGAPNVSDFLNKLTEEGKELSREEISLIVGHLRKKQLYWRALELLCLDLFLLLSFAFCEPACI</sequence>
<dbReference type="AlphaFoldDB" id="A0AAV1RIK5"/>
<feature type="region of interest" description="Disordered" evidence="1">
    <location>
        <begin position="1"/>
        <end position="62"/>
    </location>
</feature>
<comment type="caution">
    <text evidence="2">The sequence shown here is derived from an EMBL/GenBank/DDBJ whole genome shotgun (WGS) entry which is preliminary data.</text>
</comment>
<dbReference type="Proteomes" id="UP001314170">
    <property type="component" value="Unassembled WGS sequence"/>
</dbReference>
<dbReference type="EMBL" id="CAWUPB010000994">
    <property type="protein sequence ID" value="CAK7336469.1"/>
    <property type="molecule type" value="Genomic_DNA"/>
</dbReference>
<keyword evidence="3" id="KW-1185">Reference proteome</keyword>
<evidence type="ECO:0000313" key="2">
    <source>
        <dbReference type="EMBL" id="CAK7336469.1"/>
    </source>
</evidence>
<dbReference type="PANTHER" id="PTHR31696:SF73">
    <property type="entry name" value="EXPRESSED PROTEIN"/>
    <property type="match status" value="1"/>
</dbReference>
<gene>
    <name evidence="2" type="ORF">DCAF_LOCUS11477</name>
</gene>
<dbReference type="NCBIfam" id="TIGR01570">
    <property type="entry name" value="A_thal_3588"/>
    <property type="match status" value="1"/>
</dbReference>
<accession>A0AAV1RIK5</accession>
<dbReference type="GO" id="GO:0010274">
    <property type="term" value="P:hydrotropism"/>
    <property type="evidence" value="ECO:0007669"/>
    <property type="project" value="InterPro"/>
</dbReference>
<organism evidence="2 3">
    <name type="scientific">Dovyalis caffra</name>
    <dbReference type="NCBI Taxonomy" id="77055"/>
    <lineage>
        <taxon>Eukaryota</taxon>
        <taxon>Viridiplantae</taxon>
        <taxon>Streptophyta</taxon>
        <taxon>Embryophyta</taxon>
        <taxon>Tracheophyta</taxon>
        <taxon>Spermatophyta</taxon>
        <taxon>Magnoliopsida</taxon>
        <taxon>eudicotyledons</taxon>
        <taxon>Gunneridae</taxon>
        <taxon>Pentapetalae</taxon>
        <taxon>rosids</taxon>
        <taxon>fabids</taxon>
        <taxon>Malpighiales</taxon>
        <taxon>Salicaceae</taxon>
        <taxon>Flacourtieae</taxon>
        <taxon>Dovyalis</taxon>
    </lineage>
</organism>
<reference evidence="2 3" key="1">
    <citation type="submission" date="2024-01" db="EMBL/GenBank/DDBJ databases">
        <authorList>
            <person name="Waweru B."/>
        </authorList>
    </citation>
    <scope>NUCLEOTIDE SEQUENCE [LARGE SCALE GENOMIC DNA]</scope>
</reference>
<dbReference type="InterPro" id="IPR006460">
    <property type="entry name" value="MIZ1-like_pln"/>
</dbReference>
<evidence type="ECO:0000256" key="1">
    <source>
        <dbReference type="SAM" id="MobiDB-lite"/>
    </source>
</evidence>
<protein>
    <recommendedName>
        <fullName evidence="4">Protein MIZU-KUSSEI 1</fullName>
    </recommendedName>
</protein>
<dbReference type="PANTHER" id="PTHR31696">
    <property type="entry name" value="PROTEIN MIZU-KUSSEI 1"/>
    <property type="match status" value="1"/>
</dbReference>
<evidence type="ECO:0000313" key="3">
    <source>
        <dbReference type="Proteomes" id="UP001314170"/>
    </source>
</evidence>
<dbReference type="Pfam" id="PF04759">
    <property type="entry name" value="DUF617"/>
    <property type="match status" value="1"/>
</dbReference>
<feature type="compositionally biased region" description="Polar residues" evidence="1">
    <location>
        <begin position="1"/>
        <end position="16"/>
    </location>
</feature>
<name>A0AAV1RIK5_9ROSI</name>